<dbReference type="InterPro" id="IPR032710">
    <property type="entry name" value="NTF2-like_dom_sf"/>
</dbReference>
<evidence type="ECO:0000313" key="4">
    <source>
        <dbReference type="Proteomes" id="UP001262889"/>
    </source>
</evidence>
<comment type="caution">
    <text evidence="3">The sequence shown here is derived from an EMBL/GenBank/DDBJ whole genome shotgun (WGS) entry which is preliminary data.</text>
</comment>
<name>A0ABU3C5A1_9FLAO</name>
<keyword evidence="4" id="KW-1185">Reference proteome</keyword>
<dbReference type="Pfam" id="PF14534">
    <property type="entry name" value="DUF4440"/>
    <property type="match status" value="1"/>
</dbReference>
<feature type="chain" id="PRO_5045764115" evidence="1">
    <location>
        <begin position="20"/>
        <end position="153"/>
    </location>
</feature>
<sequence>MKKILQISLLLFLILPVSAQNSIEEDKRQTRNLIANSFDDIFSDMDTAKLSKYYTADFLLLENGEIWDIDTIKNYMKNARAQGLLPERINSLDFIEIKIQDKMAWVAYYNNAVFKMDNEIRNEMNWLESATAILTPDGWKLQMLHSTILQHEH</sequence>
<feature type="signal peptide" evidence="1">
    <location>
        <begin position="1"/>
        <end position="19"/>
    </location>
</feature>
<dbReference type="RefSeq" id="WP_311533221.1">
    <property type="nucleotide sequence ID" value="NZ_JAVRHQ010000001.1"/>
</dbReference>
<keyword evidence="1" id="KW-0732">Signal</keyword>
<dbReference type="SUPFAM" id="SSF54427">
    <property type="entry name" value="NTF2-like"/>
    <property type="match status" value="1"/>
</dbReference>
<evidence type="ECO:0000256" key="1">
    <source>
        <dbReference type="SAM" id="SignalP"/>
    </source>
</evidence>
<dbReference type="Gene3D" id="3.10.450.50">
    <property type="match status" value="1"/>
</dbReference>
<gene>
    <name evidence="3" type="ORF">RM553_01560</name>
</gene>
<evidence type="ECO:0000313" key="3">
    <source>
        <dbReference type="EMBL" id="MDT0641507.1"/>
    </source>
</evidence>
<feature type="domain" description="DUF4440" evidence="2">
    <location>
        <begin position="40"/>
        <end position="141"/>
    </location>
</feature>
<dbReference type="Proteomes" id="UP001262889">
    <property type="component" value="Unassembled WGS sequence"/>
</dbReference>
<proteinExistence type="predicted"/>
<dbReference type="EMBL" id="JAVRHQ010000001">
    <property type="protein sequence ID" value="MDT0641507.1"/>
    <property type="molecule type" value="Genomic_DNA"/>
</dbReference>
<organism evidence="3 4">
    <name type="scientific">Autumnicola tepida</name>
    <dbReference type="NCBI Taxonomy" id="3075595"/>
    <lineage>
        <taxon>Bacteria</taxon>
        <taxon>Pseudomonadati</taxon>
        <taxon>Bacteroidota</taxon>
        <taxon>Flavobacteriia</taxon>
        <taxon>Flavobacteriales</taxon>
        <taxon>Flavobacteriaceae</taxon>
        <taxon>Autumnicola</taxon>
    </lineage>
</organism>
<dbReference type="InterPro" id="IPR027843">
    <property type="entry name" value="DUF4440"/>
</dbReference>
<accession>A0ABU3C5A1</accession>
<evidence type="ECO:0000259" key="2">
    <source>
        <dbReference type="Pfam" id="PF14534"/>
    </source>
</evidence>
<reference evidence="3 4" key="1">
    <citation type="submission" date="2023-09" db="EMBL/GenBank/DDBJ databases">
        <authorList>
            <person name="Rey-Velasco X."/>
        </authorList>
    </citation>
    <scope>NUCLEOTIDE SEQUENCE [LARGE SCALE GENOMIC DNA]</scope>
    <source>
        <strain evidence="3 4">F363</strain>
    </source>
</reference>
<protein>
    <submittedName>
        <fullName evidence="3">DUF4440 domain-containing protein</fullName>
    </submittedName>
</protein>